<sequence length="134" mass="14542">MSVEQEATTQESLQDKIATTVAAYVDLVASGTGEQIADLFAAGGTVEDPIGTPVRTTRDEIVEFYNVIANMDTRTTVLNWEKVAGDTAVFEFVLTTGTGGMNFEITPVDIMVFDDEGKITSMRAVWQPSDLKQV</sequence>
<evidence type="ECO:0000313" key="1">
    <source>
        <dbReference type="EMBL" id="QHN37855.1"/>
    </source>
</evidence>
<dbReference type="Gene3D" id="3.10.450.50">
    <property type="match status" value="1"/>
</dbReference>
<name>A0A857M8Y2_9ACTN</name>
<dbReference type="InterPro" id="IPR037401">
    <property type="entry name" value="SnoaL-like"/>
</dbReference>
<organism evidence="1">
    <name type="scientific">Gordonia amarae</name>
    <dbReference type="NCBI Taxonomy" id="36821"/>
    <lineage>
        <taxon>Bacteria</taxon>
        <taxon>Bacillati</taxon>
        <taxon>Actinomycetota</taxon>
        <taxon>Actinomycetes</taxon>
        <taxon>Mycobacteriales</taxon>
        <taxon>Gordoniaceae</taxon>
        <taxon>Gordonia</taxon>
    </lineage>
</organism>
<protein>
    <submittedName>
        <fullName evidence="1">Steroid delta-isomerase</fullName>
    </submittedName>
</protein>
<dbReference type="InterPro" id="IPR032710">
    <property type="entry name" value="NTF2-like_dom_sf"/>
</dbReference>
<dbReference type="AlphaFoldDB" id="A0A857M8Y2"/>
<dbReference type="EMBL" id="CP045810">
    <property type="protein sequence ID" value="QHN37855.1"/>
    <property type="molecule type" value="Genomic_DNA"/>
</dbReference>
<dbReference type="RefSeq" id="WP_005182997.1">
    <property type="nucleotide sequence ID" value="NZ_CP045804.1"/>
</dbReference>
<proteinExistence type="predicted"/>
<accession>A0A857M8Y2</accession>
<dbReference type="SUPFAM" id="SSF54427">
    <property type="entry name" value="NTF2-like"/>
    <property type="match status" value="1"/>
</dbReference>
<dbReference type="Pfam" id="PF12680">
    <property type="entry name" value="SnoaL_2"/>
    <property type="match status" value="1"/>
</dbReference>
<reference evidence="1" key="1">
    <citation type="journal article" date="2021" name="Nat. Microbiol.">
        <title>Cocultivation of an ultrasmall environmental parasitic bacterium with lytic ability against bacteria associated with wastewater foams.</title>
        <authorList>
            <person name="Batinovic S."/>
            <person name="Rose J.J.A."/>
            <person name="Ratcliffe J."/>
            <person name="Seviour R.J."/>
            <person name="Petrovski S."/>
        </authorList>
    </citation>
    <scope>NUCLEOTIDE SEQUENCE</scope>
    <source>
        <strain evidence="1">CON44</strain>
    </source>
</reference>
<gene>
    <name evidence="1" type="ORF">GII30_00470</name>
</gene>